<evidence type="ECO:0000259" key="1">
    <source>
        <dbReference type="PROSITE" id="PS50902"/>
    </source>
</evidence>
<dbReference type="PROSITE" id="PS50902">
    <property type="entry name" value="FLAVODOXIN_LIKE"/>
    <property type="match status" value="1"/>
</dbReference>
<protein>
    <submittedName>
        <fullName evidence="2">Multimeric flavodoxin WrbA</fullName>
    </submittedName>
</protein>
<name>A0A100W250_9MYCO</name>
<reference evidence="3" key="2">
    <citation type="submission" date="2016-02" db="EMBL/GenBank/DDBJ databases">
        <title>Draft genome sequence of five rapidly growing Mycobacterium species.</title>
        <authorList>
            <person name="Katahira K."/>
            <person name="Gotou Y."/>
            <person name="Iida K."/>
            <person name="Ogura Y."/>
            <person name="Hayashi T."/>
        </authorList>
    </citation>
    <scope>NUCLEOTIDE SEQUENCE [LARGE SCALE GENOMIC DNA]</scope>
    <source>
        <strain evidence="3">JCM15654</strain>
    </source>
</reference>
<proteinExistence type="predicted"/>
<dbReference type="STRING" id="146020.RMCB_4346"/>
<organism evidence="2 3">
    <name type="scientific">Mycolicibacterium brisbanense</name>
    <dbReference type="NCBI Taxonomy" id="146020"/>
    <lineage>
        <taxon>Bacteria</taxon>
        <taxon>Bacillati</taxon>
        <taxon>Actinomycetota</taxon>
        <taxon>Actinomycetes</taxon>
        <taxon>Mycobacteriales</taxon>
        <taxon>Mycobacteriaceae</taxon>
        <taxon>Mycolicibacterium</taxon>
    </lineage>
</organism>
<dbReference type="Gene3D" id="3.40.50.360">
    <property type="match status" value="1"/>
</dbReference>
<sequence length="215" mass="21985">MSHNGSDIAAPTVAVVYHSGFGHTATLAAAVAAGAVDAGADVSVVAVDTITEAQWDLLDGIDAMIFGTPTYMGNVSAGFQAFAEKTGRRCVNGTWRDKVAAGFTNSGGKSGDKLNTLSSLAVFAAQHHMHWVSLGLGPGWNASFSSEDDLNRLGFFLGAGAQTNVDANPDQVHPSDVATCRHLGARVALVTRQLNIGRSLSPAAASPAGASAPTH</sequence>
<dbReference type="InterPro" id="IPR008254">
    <property type="entry name" value="Flavodoxin/NO_synth"/>
</dbReference>
<dbReference type="PANTHER" id="PTHR30546">
    <property type="entry name" value="FLAVODOXIN-RELATED PROTEIN WRBA-RELATED"/>
    <property type="match status" value="1"/>
</dbReference>
<evidence type="ECO:0000313" key="3">
    <source>
        <dbReference type="Proteomes" id="UP000069620"/>
    </source>
</evidence>
<dbReference type="Pfam" id="PF03358">
    <property type="entry name" value="FMN_red"/>
    <property type="match status" value="1"/>
</dbReference>
<dbReference type="SUPFAM" id="SSF52218">
    <property type="entry name" value="Flavoproteins"/>
    <property type="match status" value="1"/>
</dbReference>
<gene>
    <name evidence="2" type="ORF">RMCB_4346</name>
</gene>
<reference evidence="3" key="1">
    <citation type="journal article" date="2016" name="Genome Announc.">
        <title>Draft Genome Sequences of Five Rapidly Growing Mycobacterium Species, M. thermoresistibile, M. fortuitum subsp. acetamidolyticum, M. canariasense, M. brisbanense, and M. novocastrense.</title>
        <authorList>
            <person name="Katahira K."/>
            <person name="Ogura Y."/>
            <person name="Gotoh Y."/>
            <person name="Hayashi T."/>
        </authorList>
    </citation>
    <scope>NUCLEOTIDE SEQUENCE [LARGE SCALE GENOMIC DNA]</scope>
    <source>
        <strain evidence="3">JCM15654</strain>
    </source>
</reference>
<dbReference type="Proteomes" id="UP000069620">
    <property type="component" value="Unassembled WGS sequence"/>
</dbReference>
<dbReference type="RefSeq" id="WP_201028329.1">
    <property type="nucleotide sequence ID" value="NZ_BCSX01000039.1"/>
</dbReference>
<dbReference type="AlphaFoldDB" id="A0A100W250"/>
<dbReference type="PROSITE" id="PS00201">
    <property type="entry name" value="FLAVODOXIN"/>
    <property type="match status" value="1"/>
</dbReference>
<dbReference type="EMBL" id="BCSX01000039">
    <property type="protein sequence ID" value="GAS90250.1"/>
    <property type="molecule type" value="Genomic_DNA"/>
</dbReference>
<accession>A0A100W250</accession>
<dbReference type="InterPro" id="IPR001226">
    <property type="entry name" value="Flavodoxin_CS"/>
</dbReference>
<dbReference type="PANTHER" id="PTHR30546:SF23">
    <property type="entry name" value="FLAVOPROTEIN-LIKE PROTEIN YCP4-RELATED"/>
    <property type="match status" value="1"/>
</dbReference>
<comment type="caution">
    <text evidence="2">The sequence shown here is derived from an EMBL/GenBank/DDBJ whole genome shotgun (WGS) entry which is preliminary data.</text>
</comment>
<dbReference type="GO" id="GO:0016020">
    <property type="term" value="C:membrane"/>
    <property type="evidence" value="ECO:0007669"/>
    <property type="project" value="TreeGrafter"/>
</dbReference>
<dbReference type="InterPro" id="IPR005025">
    <property type="entry name" value="FMN_Rdtase-like_dom"/>
</dbReference>
<dbReference type="InterPro" id="IPR029039">
    <property type="entry name" value="Flavoprotein-like_sf"/>
</dbReference>
<dbReference type="GO" id="GO:0010181">
    <property type="term" value="F:FMN binding"/>
    <property type="evidence" value="ECO:0007669"/>
    <property type="project" value="InterPro"/>
</dbReference>
<evidence type="ECO:0000313" key="2">
    <source>
        <dbReference type="EMBL" id="GAS90250.1"/>
    </source>
</evidence>
<feature type="domain" description="Flavodoxin-like" evidence="1">
    <location>
        <begin position="13"/>
        <end position="188"/>
    </location>
</feature>
<dbReference type="GO" id="GO:0009055">
    <property type="term" value="F:electron transfer activity"/>
    <property type="evidence" value="ECO:0007669"/>
    <property type="project" value="InterPro"/>
</dbReference>
<keyword evidence="3" id="KW-1185">Reference proteome</keyword>
<dbReference type="GO" id="GO:0003955">
    <property type="term" value="F:NAD(P)H dehydrogenase (quinone) activity"/>
    <property type="evidence" value="ECO:0007669"/>
    <property type="project" value="TreeGrafter"/>
</dbReference>